<evidence type="ECO:0000313" key="3">
    <source>
        <dbReference type="Proteomes" id="UP000653099"/>
    </source>
</evidence>
<evidence type="ECO:0000256" key="1">
    <source>
        <dbReference type="SAM" id="MobiDB-lite"/>
    </source>
</evidence>
<sequence>MAAPVSGVECPHSAGDRTHHEPGDVGGDGDTRAGGRKPHRDRTDEQQRNRPTPTDRGPGADAVGYLVGRKNVADAREDRPAGAEGRDRDLLKGEDRQENDEEVDHRPLRATHTEPIGGASKVPPAQEPA</sequence>
<dbReference type="AlphaFoldDB" id="A0A830E9J2"/>
<proteinExistence type="predicted"/>
<evidence type="ECO:0000313" key="2">
    <source>
        <dbReference type="EMBL" id="GGJ03612.1"/>
    </source>
</evidence>
<gene>
    <name evidence="2" type="ORF">GCM10008995_11760</name>
</gene>
<feature type="compositionally biased region" description="Basic and acidic residues" evidence="1">
    <location>
        <begin position="71"/>
        <end position="96"/>
    </location>
</feature>
<dbReference type="Proteomes" id="UP000653099">
    <property type="component" value="Unassembled WGS sequence"/>
</dbReference>
<reference evidence="2" key="2">
    <citation type="submission" date="2020-09" db="EMBL/GenBank/DDBJ databases">
        <authorList>
            <person name="Sun Q."/>
            <person name="Ohkuma M."/>
        </authorList>
    </citation>
    <scope>NUCLEOTIDE SEQUENCE</scope>
    <source>
        <strain evidence="2">JCM 14359</strain>
    </source>
</reference>
<keyword evidence="3" id="KW-1185">Reference proteome</keyword>
<feature type="compositionally biased region" description="Basic and acidic residues" evidence="1">
    <location>
        <begin position="14"/>
        <end position="33"/>
    </location>
</feature>
<comment type="caution">
    <text evidence="2">The sequence shown here is derived from an EMBL/GenBank/DDBJ whole genome shotgun (WGS) entry which is preliminary data.</text>
</comment>
<name>A0A830E9J2_9EURY</name>
<feature type="region of interest" description="Disordered" evidence="1">
    <location>
        <begin position="1"/>
        <end position="129"/>
    </location>
</feature>
<reference evidence="2" key="1">
    <citation type="journal article" date="2014" name="Int. J. Syst. Evol. Microbiol.">
        <title>Complete genome sequence of Corynebacterium casei LMG S-19264T (=DSM 44701T), isolated from a smear-ripened cheese.</title>
        <authorList>
            <consortium name="US DOE Joint Genome Institute (JGI-PGF)"/>
            <person name="Walter F."/>
            <person name="Albersmeier A."/>
            <person name="Kalinowski J."/>
            <person name="Ruckert C."/>
        </authorList>
    </citation>
    <scope>NUCLEOTIDE SEQUENCE</scope>
    <source>
        <strain evidence="2">JCM 14359</strain>
    </source>
</reference>
<accession>A0A830E9J2</accession>
<organism evidence="2 3">
    <name type="scientific">Halobellus salinus</name>
    <dbReference type="NCBI Taxonomy" id="931585"/>
    <lineage>
        <taxon>Archaea</taxon>
        <taxon>Methanobacteriati</taxon>
        <taxon>Methanobacteriota</taxon>
        <taxon>Stenosarchaea group</taxon>
        <taxon>Halobacteria</taxon>
        <taxon>Halobacteriales</taxon>
        <taxon>Haloferacaceae</taxon>
        <taxon>Halobellus</taxon>
    </lineage>
</organism>
<protein>
    <submittedName>
        <fullName evidence="2">Uncharacterized protein</fullName>
    </submittedName>
</protein>
<dbReference type="EMBL" id="BMOC01000005">
    <property type="protein sequence ID" value="GGJ03612.1"/>
    <property type="molecule type" value="Genomic_DNA"/>
</dbReference>